<keyword evidence="6" id="KW-0742">SOS response</keyword>
<dbReference type="Proteomes" id="UP000566663">
    <property type="component" value="Unassembled WGS sequence"/>
</dbReference>
<feature type="binding site" evidence="6">
    <location>
        <begin position="29"/>
        <end position="36"/>
    </location>
    <ligand>
        <name>ATP</name>
        <dbReference type="ChEBI" id="CHEBI:30616"/>
    </ligand>
</feature>
<accession>A0A7W8HX79</accession>
<dbReference type="GO" id="GO:0003697">
    <property type="term" value="F:single-stranded DNA binding"/>
    <property type="evidence" value="ECO:0007669"/>
    <property type="project" value="UniProtKB-UniRule"/>
</dbReference>
<dbReference type="Pfam" id="PF02463">
    <property type="entry name" value="SMC_N"/>
    <property type="match status" value="1"/>
</dbReference>
<dbReference type="GO" id="GO:0009432">
    <property type="term" value="P:SOS response"/>
    <property type="evidence" value="ECO:0007669"/>
    <property type="project" value="UniProtKB-UniRule"/>
</dbReference>
<dbReference type="AlphaFoldDB" id="A0A7W8HX79"/>
<name>A0A7W8HX79_9CAUL</name>
<sequence length="377" mass="39410">MITALTLTDFRSYAAATLPVAGGTVVLHGPNGAGKTNLLEALSLFTPGKGLRGASAPEMGRREPGEAGGRVWAVAAVLTDGEGETKLGTGVQAAGAARRIVRIDGETAQPGRLLDHLRPVWATPEQDRLFSDARAARLKFFDRLVFAADPDHAAAVATYEKALRERLRLLTDGAEGRPADPLWLDALELRLGEAGAAAALARAGALVTLQAAIDERGDRPFPQADLGLTGEAEGMAAAGAGAEAIAAAIRDGMARSRARDAAAGRSLFGPHRSDLTALHREKNRPAAEGSSGEQKALVLNLILAQIARLSNQSAAPILLLDEAPAHLDTRRRAALFDEIEALGLQAFLTGTEAELFEPLRGRAQFVKVEGGGLTVEG</sequence>
<dbReference type="EMBL" id="JACHFZ010000002">
    <property type="protein sequence ID" value="MBB5291485.1"/>
    <property type="molecule type" value="Genomic_DNA"/>
</dbReference>
<dbReference type="SUPFAM" id="SSF52540">
    <property type="entry name" value="P-loop containing nucleoside triphosphate hydrolases"/>
    <property type="match status" value="1"/>
</dbReference>
<dbReference type="InterPro" id="IPR042174">
    <property type="entry name" value="RecF_2"/>
</dbReference>
<comment type="caution">
    <text evidence="8">The sequence shown here is derived from an EMBL/GenBank/DDBJ whole genome shotgun (WGS) entry which is preliminary data.</text>
</comment>
<dbReference type="InterPro" id="IPR003395">
    <property type="entry name" value="RecF/RecN/SMC_N"/>
</dbReference>
<evidence type="ECO:0000256" key="5">
    <source>
        <dbReference type="ARBA" id="ARBA00023125"/>
    </source>
</evidence>
<keyword evidence="4 6" id="KW-0067">ATP-binding</keyword>
<dbReference type="RefSeq" id="WP_183252974.1">
    <property type="nucleotide sequence ID" value="NZ_BAAAFF010000006.1"/>
</dbReference>
<dbReference type="PANTHER" id="PTHR32182:SF0">
    <property type="entry name" value="DNA REPLICATION AND REPAIR PROTEIN RECF"/>
    <property type="match status" value="1"/>
</dbReference>
<dbReference type="GO" id="GO:0006302">
    <property type="term" value="P:double-strand break repair"/>
    <property type="evidence" value="ECO:0007669"/>
    <property type="project" value="TreeGrafter"/>
</dbReference>
<evidence type="ECO:0000313" key="9">
    <source>
        <dbReference type="Proteomes" id="UP000566663"/>
    </source>
</evidence>
<dbReference type="GO" id="GO:0005737">
    <property type="term" value="C:cytoplasm"/>
    <property type="evidence" value="ECO:0007669"/>
    <property type="project" value="UniProtKB-SubCell"/>
</dbReference>
<dbReference type="InterPro" id="IPR001238">
    <property type="entry name" value="DNA-binding_RecF"/>
</dbReference>
<evidence type="ECO:0000256" key="6">
    <source>
        <dbReference type="HAMAP-Rule" id="MF_00365"/>
    </source>
</evidence>
<dbReference type="Gene3D" id="1.20.1050.90">
    <property type="entry name" value="RecF/RecN/SMC, N-terminal domain"/>
    <property type="match status" value="1"/>
</dbReference>
<keyword evidence="3 6" id="KW-0547">Nucleotide-binding</keyword>
<dbReference type="GO" id="GO:0005524">
    <property type="term" value="F:ATP binding"/>
    <property type="evidence" value="ECO:0007669"/>
    <property type="project" value="UniProtKB-UniRule"/>
</dbReference>
<evidence type="ECO:0000259" key="7">
    <source>
        <dbReference type="SMART" id="SM00382"/>
    </source>
</evidence>
<dbReference type="GO" id="GO:0006260">
    <property type="term" value="P:DNA replication"/>
    <property type="evidence" value="ECO:0007669"/>
    <property type="project" value="UniProtKB-UniRule"/>
</dbReference>
<dbReference type="PANTHER" id="PTHR32182">
    <property type="entry name" value="DNA REPLICATION AND REPAIR PROTEIN RECF"/>
    <property type="match status" value="1"/>
</dbReference>
<keyword evidence="6" id="KW-0234">DNA repair</keyword>
<dbReference type="Gene3D" id="3.40.50.300">
    <property type="entry name" value="P-loop containing nucleotide triphosphate hydrolases"/>
    <property type="match status" value="1"/>
</dbReference>
<dbReference type="InterPro" id="IPR003593">
    <property type="entry name" value="AAA+_ATPase"/>
</dbReference>
<dbReference type="SMART" id="SM00382">
    <property type="entry name" value="AAA"/>
    <property type="match status" value="1"/>
</dbReference>
<keyword evidence="2 6" id="KW-0235">DNA replication</keyword>
<organism evidence="8 9">
    <name type="scientific">Brevundimonas basaltis</name>
    <dbReference type="NCBI Taxonomy" id="472166"/>
    <lineage>
        <taxon>Bacteria</taxon>
        <taxon>Pseudomonadati</taxon>
        <taxon>Pseudomonadota</taxon>
        <taxon>Alphaproteobacteria</taxon>
        <taxon>Caulobacterales</taxon>
        <taxon>Caulobacteraceae</taxon>
        <taxon>Brevundimonas</taxon>
    </lineage>
</organism>
<dbReference type="InterPro" id="IPR027417">
    <property type="entry name" value="P-loop_NTPase"/>
</dbReference>
<comment type="similarity">
    <text evidence="6">Belongs to the RecF family.</text>
</comment>
<evidence type="ECO:0000256" key="1">
    <source>
        <dbReference type="ARBA" id="ARBA00022490"/>
    </source>
</evidence>
<protein>
    <recommendedName>
        <fullName evidence="6">DNA replication and repair protein RecF</fullName>
    </recommendedName>
</protein>
<evidence type="ECO:0000256" key="2">
    <source>
        <dbReference type="ARBA" id="ARBA00022705"/>
    </source>
</evidence>
<keyword evidence="1 6" id="KW-0963">Cytoplasm</keyword>
<comment type="subcellular location">
    <subcellularLocation>
        <location evidence="6">Cytoplasm</location>
    </subcellularLocation>
</comment>
<dbReference type="NCBIfam" id="TIGR00611">
    <property type="entry name" value="recf"/>
    <property type="match status" value="1"/>
</dbReference>
<evidence type="ECO:0000256" key="4">
    <source>
        <dbReference type="ARBA" id="ARBA00022840"/>
    </source>
</evidence>
<dbReference type="GO" id="GO:0000731">
    <property type="term" value="P:DNA synthesis involved in DNA repair"/>
    <property type="evidence" value="ECO:0007669"/>
    <property type="project" value="TreeGrafter"/>
</dbReference>
<feature type="domain" description="AAA+ ATPase" evidence="7">
    <location>
        <begin position="21"/>
        <end position="369"/>
    </location>
</feature>
<evidence type="ECO:0000313" key="8">
    <source>
        <dbReference type="EMBL" id="MBB5291485.1"/>
    </source>
</evidence>
<evidence type="ECO:0000256" key="3">
    <source>
        <dbReference type="ARBA" id="ARBA00022741"/>
    </source>
</evidence>
<keyword evidence="5 6" id="KW-0238">DNA-binding</keyword>
<proteinExistence type="inferred from homology"/>
<gene>
    <name evidence="6" type="primary">recF</name>
    <name evidence="8" type="ORF">HNQ67_000999</name>
</gene>
<keyword evidence="6" id="KW-0227">DNA damage</keyword>
<keyword evidence="9" id="KW-1185">Reference proteome</keyword>
<reference evidence="8 9" key="1">
    <citation type="submission" date="2020-08" db="EMBL/GenBank/DDBJ databases">
        <title>Genomic Encyclopedia of Type Strains, Phase IV (KMG-IV): sequencing the most valuable type-strain genomes for metagenomic binning, comparative biology and taxonomic classification.</title>
        <authorList>
            <person name="Goeker M."/>
        </authorList>
    </citation>
    <scope>NUCLEOTIDE SEQUENCE [LARGE SCALE GENOMIC DNA]</scope>
    <source>
        <strain evidence="8 9">DSM 25335</strain>
    </source>
</reference>
<comment type="function">
    <text evidence="6">The RecF protein is involved in DNA metabolism; it is required for DNA replication and normal SOS inducibility. RecF binds preferentially to single-stranded, linear DNA. It also seems to bind ATP.</text>
</comment>
<dbReference type="HAMAP" id="MF_00365">
    <property type="entry name" value="RecF"/>
    <property type="match status" value="1"/>
</dbReference>